<reference evidence="8" key="2">
    <citation type="submission" date="2015-09" db="EMBL/GenBank/DDBJ databases">
        <title>Cronobacter genome sequencing and assembly.</title>
        <authorList>
            <person name="Descombes P."/>
            <person name="Baert L."/>
            <person name="Ngom-Bru C."/>
            <person name="Barretto C."/>
        </authorList>
    </citation>
    <scope>NUCLEOTIDE SEQUENCE [LARGE SCALE GENOMIC DNA]</scope>
    <source>
        <strain evidence="8">NCTC 9529</strain>
    </source>
</reference>
<keyword evidence="9" id="KW-1185">Reference proteome</keyword>
<reference evidence="6 8" key="3">
    <citation type="journal article" date="2016" name="Genome Announc.">
        <title>Fully Closed Genome Sequences of Five Type Strains of the Genus Cronobacter and One Cronobacter sakazakii Strain.</title>
        <authorList>
            <person name="Moine D."/>
            <person name="Kassam M."/>
            <person name="Baert L."/>
            <person name="Tang Y."/>
            <person name="Barretto C."/>
            <person name="Ngom Bru C."/>
            <person name="Klijn A."/>
            <person name="Descombes P."/>
        </authorList>
    </citation>
    <scope>NUCLEOTIDE SEQUENCE [LARGE SCALE GENOMIC DNA]</scope>
    <source>
        <strain evidence="6 8">NCTC 9529</strain>
    </source>
</reference>
<evidence type="ECO:0000256" key="4">
    <source>
        <dbReference type="ARBA" id="ARBA00023136"/>
    </source>
</evidence>
<gene>
    <name evidence="7" type="primary">mipA_1</name>
    <name evidence="6" type="ORF">AFK65_01120</name>
    <name evidence="7" type="ORF">NCTC9529_00226</name>
</gene>
<dbReference type="Pfam" id="PF06629">
    <property type="entry name" value="MipA"/>
    <property type="match status" value="1"/>
</dbReference>
<dbReference type="EMBL" id="CP012257">
    <property type="protein sequence ID" value="ALB53344.1"/>
    <property type="molecule type" value="Genomic_DNA"/>
</dbReference>
<dbReference type="KEGG" id="cui:AFK65_01120"/>
<protein>
    <submittedName>
        <fullName evidence="7">MltA-interacting protein</fullName>
    </submittedName>
</protein>
<comment type="subcellular location">
    <subcellularLocation>
        <location evidence="1">Cell outer membrane</location>
    </subcellularLocation>
</comment>
<evidence type="ECO:0000256" key="2">
    <source>
        <dbReference type="ARBA" id="ARBA00005722"/>
    </source>
</evidence>
<comment type="similarity">
    <text evidence="2">Belongs to the MipA/OmpV family.</text>
</comment>
<dbReference type="PANTHER" id="PTHR38776:SF1">
    <property type="entry name" value="MLTA-INTERACTING PROTEIN-RELATED"/>
    <property type="match status" value="1"/>
</dbReference>
<evidence type="ECO:0000313" key="9">
    <source>
        <dbReference type="Proteomes" id="UP000254849"/>
    </source>
</evidence>
<dbReference type="GO" id="GO:0009279">
    <property type="term" value="C:cell outer membrane"/>
    <property type="evidence" value="ECO:0007669"/>
    <property type="project" value="UniProtKB-SubCell"/>
</dbReference>
<sequence length="230" mass="25625">MAEAERSESTWGIGVAGGMQYRVYRDFDNRVRGLPMITYENKWIQVAGPGLDVKLPSLGPVSFRLRGRYAMDEFDSGDSPYFAGMRDRDSSFWVGGAAIWRSGIANLSAEVLTDAMSNSKGTRATLQIDRRFTAGPIGLTPRLAAEWVDSKYVDYYYGVRSDEAQSWRPAYSGSSSVNTEIGLRVDWQPVPKHTVFLDMGAKHMGSSIRNSPLVEKSTQYGVGLGYLYRF</sequence>
<dbReference type="AlphaFoldDB" id="A0AAC9EVM8"/>
<evidence type="ECO:0000313" key="6">
    <source>
        <dbReference type="EMBL" id="ALB53344.1"/>
    </source>
</evidence>
<reference evidence="7 9" key="4">
    <citation type="submission" date="2018-06" db="EMBL/GenBank/DDBJ databases">
        <authorList>
            <consortium name="Pathogen Informatics"/>
            <person name="Doyle S."/>
        </authorList>
    </citation>
    <scope>NUCLEOTIDE SEQUENCE [LARGE SCALE GENOMIC DNA]</scope>
    <source>
        <strain evidence="9">NCTC 9529</strain>
        <strain evidence="7">NCTC9529</strain>
    </source>
</reference>
<evidence type="ECO:0000256" key="3">
    <source>
        <dbReference type="ARBA" id="ARBA00022729"/>
    </source>
</evidence>
<dbReference type="PANTHER" id="PTHR38776">
    <property type="entry name" value="MLTA-INTERACTING PROTEIN-RELATED"/>
    <property type="match status" value="1"/>
</dbReference>
<reference evidence="8" key="1">
    <citation type="submission" date="2015-07" db="EMBL/GenBank/DDBJ databases">
        <authorList>
            <person name="Moine D."/>
            <person name="Kassam M."/>
        </authorList>
    </citation>
    <scope>NUCLEOTIDE SEQUENCE [LARGE SCALE GENOMIC DNA]</scope>
    <source>
        <strain evidence="8">NCTC 9529</strain>
    </source>
</reference>
<dbReference type="Proteomes" id="UP000061974">
    <property type="component" value="Chromosome"/>
</dbReference>
<name>A0AAC9EVM8_9ENTR</name>
<keyword evidence="5" id="KW-0998">Cell outer membrane</keyword>
<accession>A0AAC9EVM8</accession>
<evidence type="ECO:0000313" key="8">
    <source>
        <dbReference type="Proteomes" id="UP000061974"/>
    </source>
</evidence>
<proteinExistence type="inferred from homology"/>
<evidence type="ECO:0000256" key="5">
    <source>
        <dbReference type="ARBA" id="ARBA00023237"/>
    </source>
</evidence>
<organism evidence="6 8">
    <name type="scientific">Cronobacter universalis NCTC 9529</name>
    <dbReference type="NCBI Taxonomy" id="1074000"/>
    <lineage>
        <taxon>Bacteria</taxon>
        <taxon>Pseudomonadati</taxon>
        <taxon>Pseudomonadota</taxon>
        <taxon>Gammaproteobacteria</taxon>
        <taxon>Enterobacterales</taxon>
        <taxon>Enterobacteriaceae</taxon>
        <taxon>Cronobacter</taxon>
    </lineage>
</organism>
<evidence type="ECO:0000313" key="7">
    <source>
        <dbReference type="EMBL" id="STC97568.1"/>
    </source>
</evidence>
<dbReference type="Proteomes" id="UP000254849">
    <property type="component" value="Unassembled WGS sequence"/>
</dbReference>
<keyword evidence="4" id="KW-0472">Membrane</keyword>
<evidence type="ECO:0000256" key="1">
    <source>
        <dbReference type="ARBA" id="ARBA00004442"/>
    </source>
</evidence>
<keyword evidence="3" id="KW-0732">Signal</keyword>
<dbReference type="InterPro" id="IPR010583">
    <property type="entry name" value="MipA"/>
</dbReference>
<dbReference type="EMBL" id="UFYH01000001">
    <property type="protein sequence ID" value="STC97568.1"/>
    <property type="molecule type" value="Genomic_DNA"/>
</dbReference>